<sequence>MPRDLHAALKGFEPATETQARIKEYMLGNVHRLAILSLDDIADATGTSQPSVTRVMRMLGYHNSIEYRTAASLFVPGRLAPDEVRRAADLIRTGDDLYVYAPPAMDQAVKDLFLIAFPKPADKTQPLKPQIIAPRTKFRVTPQRFNEGDAALILALSEFPAGYDFDAECRNAEVRNVPVVLLQAVPFEVSEAIRDRCHVLSMGLSPEVLTPLAVIYLAAAVAEIRHLAQQSNSAERANQ</sequence>
<dbReference type="RefSeq" id="WP_142079287.1">
    <property type="nucleotide sequence ID" value="NZ_VFPT01000001.1"/>
</dbReference>
<dbReference type="InterPro" id="IPR036388">
    <property type="entry name" value="WH-like_DNA-bd_sf"/>
</dbReference>
<dbReference type="PROSITE" id="PS51071">
    <property type="entry name" value="HTH_RPIR"/>
    <property type="match status" value="1"/>
</dbReference>
<reference evidence="2 3" key="1">
    <citation type="submission" date="2019-06" db="EMBL/GenBank/DDBJ databases">
        <title>Genomic Encyclopedia of Archaeal and Bacterial Type Strains, Phase II (KMG-II): from individual species to whole genera.</title>
        <authorList>
            <person name="Goeker M."/>
        </authorList>
    </citation>
    <scope>NUCLEOTIDE SEQUENCE [LARGE SCALE GENOMIC DNA]</scope>
    <source>
        <strain evidence="2 3">DSM 18423</strain>
    </source>
</reference>
<dbReference type="EMBL" id="VFPT01000001">
    <property type="protein sequence ID" value="TQM91490.1"/>
    <property type="molecule type" value="Genomic_DNA"/>
</dbReference>
<dbReference type="InterPro" id="IPR000281">
    <property type="entry name" value="HTH_RpiR"/>
</dbReference>
<dbReference type="AlphaFoldDB" id="A0A543K8S2"/>
<protein>
    <submittedName>
        <fullName evidence="2">RpiR family transcriptional regulator</fullName>
    </submittedName>
</protein>
<evidence type="ECO:0000313" key="2">
    <source>
        <dbReference type="EMBL" id="TQM91490.1"/>
    </source>
</evidence>
<dbReference type="GO" id="GO:0003700">
    <property type="term" value="F:DNA-binding transcription factor activity"/>
    <property type="evidence" value="ECO:0007669"/>
    <property type="project" value="InterPro"/>
</dbReference>
<feature type="domain" description="HTH rpiR-type" evidence="1">
    <location>
        <begin position="2"/>
        <end position="78"/>
    </location>
</feature>
<dbReference type="OrthoDB" id="9814005at2"/>
<organism evidence="2 3">
    <name type="scientific">Roseinatronobacter monicus</name>
    <dbReference type="NCBI Taxonomy" id="393481"/>
    <lineage>
        <taxon>Bacteria</taxon>
        <taxon>Pseudomonadati</taxon>
        <taxon>Pseudomonadota</taxon>
        <taxon>Alphaproteobacteria</taxon>
        <taxon>Rhodobacterales</taxon>
        <taxon>Paracoccaceae</taxon>
        <taxon>Roseinatronobacter</taxon>
    </lineage>
</organism>
<name>A0A543K8S2_9RHOB</name>
<keyword evidence="3" id="KW-1185">Reference proteome</keyword>
<evidence type="ECO:0000259" key="1">
    <source>
        <dbReference type="PROSITE" id="PS51071"/>
    </source>
</evidence>
<gene>
    <name evidence="2" type="ORF">BD293_0041</name>
</gene>
<dbReference type="Proteomes" id="UP000320582">
    <property type="component" value="Unassembled WGS sequence"/>
</dbReference>
<dbReference type="InterPro" id="IPR009057">
    <property type="entry name" value="Homeodomain-like_sf"/>
</dbReference>
<evidence type="ECO:0000313" key="3">
    <source>
        <dbReference type="Proteomes" id="UP000320582"/>
    </source>
</evidence>
<dbReference type="SUPFAM" id="SSF46689">
    <property type="entry name" value="Homeodomain-like"/>
    <property type="match status" value="1"/>
</dbReference>
<accession>A0A543K8S2</accession>
<proteinExistence type="predicted"/>
<comment type="caution">
    <text evidence="2">The sequence shown here is derived from an EMBL/GenBank/DDBJ whole genome shotgun (WGS) entry which is preliminary data.</text>
</comment>
<dbReference type="Gene3D" id="1.10.10.10">
    <property type="entry name" value="Winged helix-like DNA-binding domain superfamily/Winged helix DNA-binding domain"/>
    <property type="match status" value="1"/>
</dbReference>